<dbReference type="RefSeq" id="WP_270676286.1">
    <property type="nucleotide sequence ID" value="NZ_JAQFWP010000005.1"/>
</dbReference>
<evidence type="ECO:0000256" key="1">
    <source>
        <dbReference type="ARBA" id="ARBA00011046"/>
    </source>
</evidence>
<keyword evidence="3" id="KW-0238">DNA-binding</keyword>
<keyword evidence="6" id="KW-1185">Reference proteome</keyword>
<evidence type="ECO:0000256" key="2">
    <source>
        <dbReference type="ARBA" id="ARBA00023015"/>
    </source>
</evidence>
<dbReference type="Proteomes" id="UP001165685">
    <property type="component" value="Unassembled WGS sequence"/>
</dbReference>
<dbReference type="InterPro" id="IPR036390">
    <property type="entry name" value="WH_DNA-bd_sf"/>
</dbReference>
<evidence type="ECO:0000313" key="6">
    <source>
        <dbReference type="Proteomes" id="UP001165685"/>
    </source>
</evidence>
<comment type="caution">
    <text evidence="5">The sequence shown here is derived from an EMBL/GenBank/DDBJ whole genome shotgun (WGS) entry which is preliminary data.</text>
</comment>
<reference evidence="5" key="1">
    <citation type="submission" date="2023-01" db="EMBL/GenBank/DDBJ databases">
        <title>Draft genome sequence of Nocardiopsis sp. LSu2-4 isolated from halophytes.</title>
        <authorList>
            <person name="Duangmal K."/>
            <person name="Chantavorakit T."/>
        </authorList>
    </citation>
    <scope>NUCLEOTIDE SEQUENCE</scope>
    <source>
        <strain evidence="5">LSu2-4</strain>
    </source>
</reference>
<evidence type="ECO:0000313" key="5">
    <source>
        <dbReference type="EMBL" id="MDA2803715.1"/>
    </source>
</evidence>
<dbReference type="InterPro" id="IPR005650">
    <property type="entry name" value="BlaI_family"/>
</dbReference>
<keyword evidence="2" id="KW-0805">Transcription regulation</keyword>
<accession>A0ABT4TGD9</accession>
<proteinExistence type="inferred from homology"/>
<evidence type="ECO:0000256" key="3">
    <source>
        <dbReference type="ARBA" id="ARBA00023125"/>
    </source>
</evidence>
<comment type="similarity">
    <text evidence="1">Belongs to the BlaI transcriptional regulatory family.</text>
</comment>
<keyword evidence="4" id="KW-0804">Transcription</keyword>
<dbReference type="SUPFAM" id="SSF46785">
    <property type="entry name" value="Winged helix' DNA-binding domain"/>
    <property type="match status" value="1"/>
</dbReference>
<evidence type="ECO:0000256" key="4">
    <source>
        <dbReference type="ARBA" id="ARBA00023163"/>
    </source>
</evidence>
<dbReference type="EMBL" id="JAQFWP010000005">
    <property type="protein sequence ID" value="MDA2803715.1"/>
    <property type="molecule type" value="Genomic_DNA"/>
</dbReference>
<protein>
    <submittedName>
        <fullName evidence="5">BlaI/MecI/CopY family transcriptional regulator</fullName>
    </submittedName>
</protein>
<dbReference type="InterPro" id="IPR036388">
    <property type="entry name" value="WH-like_DNA-bd_sf"/>
</dbReference>
<name>A0ABT4TGD9_9ACTN</name>
<gene>
    <name evidence="5" type="ORF">O4U47_04260</name>
</gene>
<organism evidence="5 6">
    <name type="scientific">Nocardiopsis suaedae</name>
    <dbReference type="NCBI Taxonomy" id="3018444"/>
    <lineage>
        <taxon>Bacteria</taxon>
        <taxon>Bacillati</taxon>
        <taxon>Actinomycetota</taxon>
        <taxon>Actinomycetes</taxon>
        <taxon>Streptosporangiales</taxon>
        <taxon>Nocardiopsidaceae</taxon>
        <taxon>Nocardiopsis</taxon>
    </lineage>
</organism>
<dbReference type="Pfam" id="PF03965">
    <property type="entry name" value="Penicillinase_R"/>
    <property type="match status" value="1"/>
</dbReference>
<sequence>MKEFGELEAAIMDALWSADGPLPVREIRARMHYGREVAYTTVMTVTTILFHKGLLQREKSGRAWLYHPNETRAEYSARVMGEVFSGCGDPGATIRRFVAGISAEDRLHLADALVEAHAGHRPGRRRRPADREVAG</sequence>
<dbReference type="Gene3D" id="1.10.10.10">
    <property type="entry name" value="Winged helix-like DNA-binding domain superfamily/Winged helix DNA-binding domain"/>
    <property type="match status" value="1"/>
</dbReference>